<feature type="region of interest" description="Disordered" evidence="1">
    <location>
        <begin position="102"/>
        <end position="123"/>
    </location>
</feature>
<dbReference type="EMBL" id="JAELYA010000001">
    <property type="protein sequence ID" value="MBO3274118.1"/>
    <property type="molecule type" value="Genomic_DNA"/>
</dbReference>
<sequence>MQPLPLTIDPKPIKLLQKALANVNKDQIPFATALALTRLGQRVKAEEIAAMRQEFDRPTPWTLKSLYLKAANKRTQQARVWFIDYASKGTPAGKYLMPQVFGGQRRQKPGESAMTSRAKLPRNRYLVPGKKARRNQYGNLAGSEIQKVLANIRGGRDAHTDTKSPGKASYFFGKPREGRGGDLRPNRPIAVWRRQGRKLWPYQVEVAQTNYQPRFDFFGIADEVIAKHYDQELAKALADAMRSAWK</sequence>
<comment type="caution">
    <text evidence="2">The sequence shown here is derived from an EMBL/GenBank/DDBJ whole genome shotgun (WGS) entry which is preliminary data.</text>
</comment>
<proteinExistence type="predicted"/>
<feature type="compositionally biased region" description="Basic and acidic residues" evidence="1">
    <location>
        <begin position="174"/>
        <end position="185"/>
    </location>
</feature>
<feature type="region of interest" description="Disordered" evidence="1">
    <location>
        <begin position="156"/>
        <end position="185"/>
    </location>
</feature>
<evidence type="ECO:0000313" key="3">
    <source>
        <dbReference type="Proteomes" id="UP000669060"/>
    </source>
</evidence>
<organism evidence="2 3">
    <name type="scientific">Pseudomonas schmalbachii</name>
    <dbReference type="NCBI Taxonomy" id="2816993"/>
    <lineage>
        <taxon>Bacteria</taxon>
        <taxon>Pseudomonadati</taxon>
        <taxon>Pseudomonadota</taxon>
        <taxon>Gammaproteobacteria</taxon>
        <taxon>Pseudomonadales</taxon>
        <taxon>Pseudomonadaceae</taxon>
        <taxon>Pseudomonas</taxon>
    </lineage>
</organism>
<evidence type="ECO:0008006" key="4">
    <source>
        <dbReference type="Google" id="ProtNLM"/>
    </source>
</evidence>
<reference evidence="2 3" key="1">
    <citation type="submission" date="2020-12" db="EMBL/GenBank/DDBJ databases">
        <title>Pseudomonas schmalbachii sp. nov. isolated from millipede gut.</title>
        <authorList>
            <person name="Shelomi M."/>
        </authorList>
    </citation>
    <scope>NUCLEOTIDE SEQUENCE [LARGE SCALE GENOMIC DNA]</scope>
    <source>
        <strain evidence="2 3">Milli4</strain>
    </source>
</reference>
<evidence type="ECO:0000313" key="2">
    <source>
        <dbReference type="EMBL" id="MBO3274118.1"/>
    </source>
</evidence>
<dbReference type="Proteomes" id="UP000669060">
    <property type="component" value="Unassembled WGS sequence"/>
</dbReference>
<accession>A0ABS3TL37</accession>
<dbReference type="RefSeq" id="WP_208311917.1">
    <property type="nucleotide sequence ID" value="NZ_JAELYA010000001.1"/>
</dbReference>
<name>A0ABS3TL37_9PSED</name>
<evidence type="ECO:0000256" key="1">
    <source>
        <dbReference type="SAM" id="MobiDB-lite"/>
    </source>
</evidence>
<gene>
    <name evidence="2" type="ORF">JFY56_02650</name>
</gene>
<protein>
    <recommendedName>
        <fullName evidence="4">Phage protein</fullName>
    </recommendedName>
</protein>
<keyword evidence="3" id="KW-1185">Reference proteome</keyword>